<evidence type="ECO:0000313" key="2">
    <source>
        <dbReference type="Proteomes" id="UP000630887"/>
    </source>
</evidence>
<protein>
    <submittedName>
        <fullName evidence="1">Uncharacterized protein</fullName>
    </submittedName>
</protein>
<dbReference type="AlphaFoldDB" id="A0A8J3KL99"/>
<proteinExistence type="predicted"/>
<dbReference type="Proteomes" id="UP000630887">
    <property type="component" value="Unassembled WGS sequence"/>
</dbReference>
<gene>
    <name evidence="1" type="ORF">Cco03nite_17520</name>
</gene>
<comment type="caution">
    <text evidence="1">The sequence shown here is derived from an EMBL/GenBank/DDBJ whole genome shotgun (WGS) entry which is preliminary data.</text>
</comment>
<name>A0A8J3KL99_9ACTN</name>
<reference evidence="1 2" key="1">
    <citation type="submission" date="2021-01" db="EMBL/GenBank/DDBJ databases">
        <title>Whole genome shotgun sequence of Catellatospora coxensis NBRC 107359.</title>
        <authorList>
            <person name="Komaki H."/>
            <person name="Tamura T."/>
        </authorList>
    </citation>
    <scope>NUCLEOTIDE SEQUENCE [LARGE SCALE GENOMIC DNA]</scope>
    <source>
        <strain evidence="1 2">NBRC 107359</strain>
    </source>
</reference>
<evidence type="ECO:0000313" key="1">
    <source>
        <dbReference type="EMBL" id="GIG05052.1"/>
    </source>
</evidence>
<dbReference type="RefSeq" id="WP_203690873.1">
    <property type="nucleotide sequence ID" value="NZ_BAAALC010000016.1"/>
</dbReference>
<keyword evidence="2" id="KW-1185">Reference proteome</keyword>
<organism evidence="1 2">
    <name type="scientific">Catellatospora coxensis</name>
    <dbReference type="NCBI Taxonomy" id="310354"/>
    <lineage>
        <taxon>Bacteria</taxon>
        <taxon>Bacillati</taxon>
        <taxon>Actinomycetota</taxon>
        <taxon>Actinomycetes</taxon>
        <taxon>Micromonosporales</taxon>
        <taxon>Micromonosporaceae</taxon>
        <taxon>Catellatospora</taxon>
    </lineage>
</organism>
<sequence length="85" mass="9636">MSYVALLHAASEIGWPVLQSRSAAALTDADLRRELANAHTLHELVSKRGMPRDREMLRLRLAELDAEYLHRFPAAGLSWPWPCDN</sequence>
<accession>A0A8J3KL99</accession>
<dbReference type="EMBL" id="BONI01000011">
    <property type="protein sequence ID" value="GIG05052.1"/>
    <property type="molecule type" value="Genomic_DNA"/>
</dbReference>